<organism evidence="14 15">
    <name type="scientific">Nicoliella lavandulae</name>
    <dbReference type="NCBI Taxonomy" id="3082954"/>
    <lineage>
        <taxon>Bacteria</taxon>
        <taxon>Bacillati</taxon>
        <taxon>Bacillota</taxon>
        <taxon>Bacilli</taxon>
        <taxon>Lactobacillales</taxon>
        <taxon>Lactobacillaceae</taxon>
        <taxon>Nicoliella</taxon>
    </lineage>
</organism>
<dbReference type="InterPro" id="IPR013785">
    <property type="entry name" value="Aldolase_TIM"/>
</dbReference>
<keyword evidence="11" id="KW-0665">Pyrimidine biosynthesis</keyword>
<dbReference type="Gene3D" id="2.30.26.10">
    <property type="entry name" value="Dihydroorotate Dehydrogenase A, chain A, domain 2"/>
    <property type="match status" value="1"/>
</dbReference>
<dbReference type="PROSITE" id="PS00911">
    <property type="entry name" value="DHODEHASE_1"/>
    <property type="match status" value="1"/>
</dbReference>
<evidence type="ECO:0000313" key="14">
    <source>
        <dbReference type="EMBL" id="MEJ6400553.1"/>
    </source>
</evidence>
<evidence type="ECO:0000256" key="1">
    <source>
        <dbReference type="ARBA" id="ARBA00001694"/>
    </source>
</evidence>
<evidence type="ECO:0000256" key="10">
    <source>
        <dbReference type="ARBA" id="ARBA00022643"/>
    </source>
</evidence>
<evidence type="ECO:0000256" key="7">
    <source>
        <dbReference type="ARBA" id="ARBA00011911"/>
    </source>
</evidence>
<evidence type="ECO:0000256" key="4">
    <source>
        <dbReference type="ARBA" id="ARBA00004725"/>
    </source>
</evidence>
<evidence type="ECO:0000256" key="3">
    <source>
        <dbReference type="ARBA" id="ARBA00004496"/>
    </source>
</evidence>
<name>A0ABU8SKW9_9LACO</name>
<dbReference type="SUPFAM" id="SSF51395">
    <property type="entry name" value="FMN-linked oxidoreductases"/>
    <property type="match status" value="1"/>
</dbReference>
<proteinExistence type="inferred from homology"/>
<comment type="subcellular location">
    <subcellularLocation>
        <location evidence="3">Cytoplasm</location>
    </subcellularLocation>
</comment>
<keyword evidence="10" id="KW-0288">FMN</keyword>
<keyword evidence="15" id="KW-1185">Reference proteome</keyword>
<dbReference type="InterPro" id="IPR050074">
    <property type="entry name" value="DHO_dehydrogenase"/>
</dbReference>
<comment type="subunit">
    <text evidence="6">Homodimer.</text>
</comment>
<dbReference type="EC" id="1.3.98.1" evidence="7"/>
<evidence type="ECO:0000313" key="15">
    <source>
        <dbReference type="Proteomes" id="UP001370590"/>
    </source>
</evidence>
<dbReference type="PROSITE" id="PS00912">
    <property type="entry name" value="DHODEHASE_2"/>
    <property type="match status" value="1"/>
</dbReference>
<reference evidence="14 15" key="1">
    <citation type="submission" date="2023-10" db="EMBL/GenBank/DDBJ databases">
        <title>Nicoliella lavandulae sp. nov. isolated from Lavandula angustifolia flowers.</title>
        <authorList>
            <person name="Alcantara C."/>
            <person name="Zuniga M."/>
            <person name="Landete J.M."/>
            <person name="Monedero V."/>
        </authorList>
    </citation>
    <scope>NUCLEOTIDE SEQUENCE [LARGE SCALE GENOMIC DNA]</scope>
    <source>
        <strain evidence="14 15">Es01</strain>
    </source>
</reference>
<evidence type="ECO:0000256" key="9">
    <source>
        <dbReference type="ARBA" id="ARBA00022630"/>
    </source>
</evidence>
<evidence type="ECO:0000256" key="6">
    <source>
        <dbReference type="ARBA" id="ARBA00011738"/>
    </source>
</evidence>
<dbReference type="PANTHER" id="PTHR48109:SF1">
    <property type="entry name" value="DIHYDROOROTATE DEHYDROGENASE (FUMARATE)"/>
    <property type="match status" value="1"/>
</dbReference>
<evidence type="ECO:0000256" key="5">
    <source>
        <dbReference type="ARBA" id="ARBA00008008"/>
    </source>
</evidence>
<feature type="domain" description="Dihydroorotate dehydrogenase catalytic" evidence="13">
    <location>
        <begin position="7"/>
        <end position="293"/>
    </location>
</feature>
<comment type="similarity">
    <text evidence="5">Belongs to the dihydroorotate dehydrogenase family. Type 1 subfamily.</text>
</comment>
<comment type="caution">
    <text evidence="14">The sequence shown here is derived from an EMBL/GenBank/DDBJ whole genome shotgun (WGS) entry which is preliminary data.</text>
</comment>
<comment type="catalytic activity">
    <reaction evidence="1">
        <text>(S)-dihydroorotate + fumarate = orotate + succinate</text>
        <dbReference type="Rhea" id="RHEA:30059"/>
        <dbReference type="ChEBI" id="CHEBI:29806"/>
        <dbReference type="ChEBI" id="CHEBI:30031"/>
        <dbReference type="ChEBI" id="CHEBI:30839"/>
        <dbReference type="ChEBI" id="CHEBI:30864"/>
        <dbReference type="EC" id="1.3.98.1"/>
    </reaction>
</comment>
<comment type="cofactor">
    <cofactor evidence="2">
        <name>FMN</name>
        <dbReference type="ChEBI" id="CHEBI:58210"/>
    </cofactor>
</comment>
<gene>
    <name evidence="14" type="ORF">R4146_05195</name>
</gene>
<dbReference type="InterPro" id="IPR005720">
    <property type="entry name" value="Dihydroorotate_DH_cat"/>
</dbReference>
<dbReference type="GO" id="GO:1990663">
    <property type="term" value="F:dihydroorotate dehydrogenase (fumarate) activity"/>
    <property type="evidence" value="ECO:0007669"/>
    <property type="project" value="UniProtKB-EC"/>
</dbReference>
<evidence type="ECO:0000259" key="13">
    <source>
        <dbReference type="Pfam" id="PF01180"/>
    </source>
</evidence>
<dbReference type="Gene3D" id="3.20.20.70">
    <property type="entry name" value="Aldolase class I"/>
    <property type="match status" value="1"/>
</dbReference>
<keyword evidence="8" id="KW-0963">Cytoplasm</keyword>
<evidence type="ECO:0000256" key="12">
    <source>
        <dbReference type="ARBA" id="ARBA00023002"/>
    </source>
</evidence>
<evidence type="ECO:0000256" key="11">
    <source>
        <dbReference type="ARBA" id="ARBA00022975"/>
    </source>
</evidence>
<dbReference type="InterPro" id="IPR023359">
    <property type="entry name" value="Dihydro_DH_chainA_dom2"/>
</dbReference>
<sequence length="311" mass="33570">MSNLDLSGQINGQQFEHLFLNASGVHCQSTTELDDLLNHPAVGGIVTKSATLEKRDGNPAPRYYELADGSINSMGLPNFGYDYYIDYVKQSHAKPTILSVAGLSAADDVQLLHQIQASDYAGLTELNLSCPNVIGKPQMAYDYAGTEALLKEIFAFFKKPLGVKLPPYFDLVHFDQIAAVLNQFPLTHVNTINSVGNGLWVDVASESVVIKPKGGFGGLGGRMVLLTALANVRALRQRLNDSIKIIGTGGVKTGADVFAHILCGAELVSVGTQLQVEGLSVYDRLTTELSRIMADKGYHSLSDFRGKLKTI</sequence>
<dbReference type="NCBIfam" id="NF002702">
    <property type="entry name" value="PRK02506.1"/>
    <property type="match status" value="1"/>
</dbReference>
<dbReference type="PANTHER" id="PTHR48109">
    <property type="entry name" value="DIHYDROOROTATE DEHYDROGENASE (QUINONE), MITOCHONDRIAL-RELATED"/>
    <property type="match status" value="1"/>
</dbReference>
<dbReference type="InterPro" id="IPR012135">
    <property type="entry name" value="Dihydroorotate_DH_1_2"/>
</dbReference>
<dbReference type="EMBL" id="JAWMWH010000001">
    <property type="protein sequence ID" value="MEJ6400553.1"/>
    <property type="molecule type" value="Genomic_DNA"/>
</dbReference>
<keyword evidence="12 14" id="KW-0560">Oxidoreductase</keyword>
<accession>A0ABU8SKW9</accession>
<dbReference type="CDD" id="cd04741">
    <property type="entry name" value="DHOD_1A_like"/>
    <property type="match status" value="1"/>
</dbReference>
<dbReference type="InterPro" id="IPR033886">
    <property type="entry name" value="DHOD_1A"/>
</dbReference>
<dbReference type="Proteomes" id="UP001370590">
    <property type="component" value="Unassembled WGS sequence"/>
</dbReference>
<dbReference type="PIRSF" id="PIRSF000164">
    <property type="entry name" value="DHO_oxidase"/>
    <property type="match status" value="1"/>
</dbReference>
<dbReference type="InterPro" id="IPR001295">
    <property type="entry name" value="Dihydroorotate_DH_CS"/>
</dbReference>
<protein>
    <recommendedName>
        <fullName evidence="7">dihydroorotate oxidase (fumarate)</fullName>
        <ecNumber evidence="7">1.3.98.1</ecNumber>
    </recommendedName>
</protein>
<dbReference type="Pfam" id="PF01180">
    <property type="entry name" value="DHO_dh"/>
    <property type="match status" value="1"/>
</dbReference>
<comment type="pathway">
    <text evidence="4">Pyrimidine metabolism; UMP biosynthesis via de novo pathway.</text>
</comment>
<evidence type="ECO:0000256" key="2">
    <source>
        <dbReference type="ARBA" id="ARBA00001917"/>
    </source>
</evidence>
<evidence type="ECO:0000256" key="8">
    <source>
        <dbReference type="ARBA" id="ARBA00022490"/>
    </source>
</evidence>
<keyword evidence="9" id="KW-0285">Flavoprotein</keyword>